<organism evidence="1">
    <name type="scientific">Rhizophora mucronata</name>
    <name type="common">Asiatic mangrove</name>
    <dbReference type="NCBI Taxonomy" id="61149"/>
    <lineage>
        <taxon>Eukaryota</taxon>
        <taxon>Viridiplantae</taxon>
        <taxon>Streptophyta</taxon>
        <taxon>Embryophyta</taxon>
        <taxon>Tracheophyta</taxon>
        <taxon>Spermatophyta</taxon>
        <taxon>Magnoliopsida</taxon>
        <taxon>eudicotyledons</taxon>
        <taxon>Gunneridae</taxon>
        <taxon>Pentapetalae</taxon>
        <taxon>rosids</taxon>
        <taxon>fabids</taxon>
        <taxon>Malpighiales</taxon>
        <taxon>Rhizophoraceae</taxon>
        <taxon>Rhizophora</taxon>
    </lineage>
</organism>
<reference evidence="1" key="1">
    <citation type="submission" date="2018-02" db="EMBL/GenBank/DDBJ databases">
        <title>Rhizophora mucronata_Transcriptome.</title>
        <authorList>
            <person name="Meera S.P."/>
            <person name="Sreeshan A."/>
            <person name="Augustine A."/>
        </authorList>
    </citation>
    <scope>NUCLEOTIDE SEQUENCE</scope>
    <source>
        <tissue evidence="1">Leaf</tissue>
    </source>
</reference>
<dbReference type="AlphaFoldDB" id="A0A2P2P625"/>
<protein>
    <submittedName>
        <fullName evidence="1">Uncharacterized protein</fullName>
    </submittedName>
</protein>
<accession>A0A2P2P625</accession>
<sequence length="56" mass="6497">MSTSQNISSSSSSLDKVSWLKMKYPAYIGDLLQSKNHVAYIAHSVHPWNYWHMFSH</sequence>
<dbReference type="EMBL" id="GGEC01069732">
    <property type="protein sequence ID" value="MBX50216.1"/>
    <property type="molecule type" value="Transcribed_RNA"/>
</dbReference>
<name>A0A2P2P625_RHIMU</name>
<proteinExistence type="predicted"/>
<evidence type="ECO:0000313" key="1">
    <source>
        <dbReference type="EMBL" id="MBX50216.1"/>
    </source>
</evidence>